<accession>A0A328CDV5</accession>
<feature type="domain" description="Helicase ATP-binding" evidence="10">
    <location>
        <begin position="202"/>
        <end position="358"/>
    </location>
</feature>
<dbReference type="SMART" id="SM00490">
    <property type="entry name" value="HELICc"/>
    <property type="match status" value="1"/>
</dbReference>
<feature type="domain" description="Helicase C-terminal" evidence="11">
    <location>
        <begin position="411"/>
        <end position="561"/>
    </location>
</feature>
<dbReference type="EMBL" id="QHKO01000001">
    <property type="protein sequence ID" value="RAL24943.1"/>
    <property type="molecule type" value="Genomic_DNA"/>
</dbReference>
<keyword evidence="2" id="KW-0547">Nucleotide-binding</keyword>
<comment type="catalytic activity">
    <reaction evidence="9">
        <text>ATP + H2O = ADP + phosphate + H(+)</text>
        <dbReference type="Rhea" id="RHEA:13065"/>
        <dbReference type="ChEBI" id="CHEBI:15377"/>
        <dbReference type="ChEBI" id="CHEBI:15378"/>
        <dbReference type="ChEBI" id="CHEBI:30616"/>
        <dbReference type="ChEBI" id="CHEBI:43474"/>
        <dbReference type="ChEBI" id="CHEBI:456216"/>
        <dbReference type="EC" id="5.6.2.4"/>
    </reaction>
</comment>
<keyword evidence="13" id="KW-1185">Reference proteome</keyword>
<dbReference type="RefSeq" id="WP_111728115.1">
    <property type="nucleotide sequence ID" value="NZ_QHKO01000001.1"/>
</dbReference>
<reference evidence="12 13" key="1">
    <citation type="submission" date="2018-05" db="EMBL/GenBank/DDBJ databases">
        <title>Lujinxingia marina gen. nov. sp. nov., a new facultative anaerobic member of the class Deltaproteobacteria, and proposal of Lujinxingaceae fam. nov.</title>
        <authorList>
            <person name="Li C.-M."/>
        </authorList>
    </citation>
    <scope>NUCLEOTIDE SEQUENCE [LARGE SCALE GENOMIC DNA]</scope>
    <source>
        <strain evidence="12 13">B210</strain>
    </source>
</reference>
<keyword evidence="6" id="KW-0413">Isomerase</keyword>
<evidence type="ECO:0000256" key="5">
    <source>
        <dbReference type="ARBA" id="ARBA00022840"/>
    </source>
</evidence>
<dbReference type="InterPro" id="IPR014001">
    <property type="entry name" value="Helicase_ATP-bd"/>
</dbReference>
<evidence type="ECO:0000256" key="8">
    <source>
        <dbReference type="ARBA" id="ARBA00034808"/>
    </source>
</evidence>
<dbReference type="PANTHER" id="PTHR11274">
    <property type="entry name" value="RAD25/XP-B DNA REPAIR HELICASE"/>
    <property type="match status" value="1"/>
</dbReference>
<organism evidence="12 13">
    <name type="scientific">Lujinxingia litoralis</name>
    <dbReference type="NCBI Taxonomy" id="2211119"/>
    <lineage>
        <taxon>Bacteria</taxon>
        <taxon>Deltaproteobacteria</taxon>
        <taxon>Bradymonadales</taxon>
        <taxon>Lujinxingiaceae</taxon>
        <taxon>Lujinxingia</taxon>
    </lineage>
</organism>
<evidence type="ECO:0000256" key="9">
    <source>
        <dbReference type="ARBA" id="ARBA00048988"/>
    </source>
</evidence>
<evidence type="ECO:0000256" key="6">
    <source>
        <dbReference type="ARBA" id="ARBA00023235"/>
    </source>
</evidence>
<comment type="catalytic activity">
    <reaction evidence="7">
        <text>Couples ATP hydrolysis with the unwinding of duplex DNA by translocating in the 3'-5' direction.</text>
        <dbReference type="EC" id="5.6.2.4"/>
    </reaction>
</comment>
<evidence type="ECO:0000259" key="11">
    <source>
        <dbReference type="PROSITE" id="PS51194"/>
    </source>
</evidence>
<dbReference type="Pfam" id="PF04851">
    <property type="entry name" value="ResIII"/>
    <property type="match status" value="1"/>
</dbReference>
<dbReference type="Pfam" id="PF13625">
    <property type="entry name" value="Helicase_C_3"/>
    <property type="match status" value="1"/>
</dbReference>
<dbReference type="CDD" id="cd18789">
    <property type="entry name" value="SF2_C_XPB"/>
    <property type="match status" value="1"/>
</dbReference>
<dbReference type="PROSITE" id="PS51194">
    <property type="entry name" value="HELICASE_CTER"/>
    <property type="match status" value="1"/>
</dbReference>
<dbReference type="PROSITE" id="PS51192">
    <property type="entry name" value="HELICASE_ATP_BIND_1"/>
    <property type="match status" value="1"/>
</dbReference>
<dbReference type="NCBIfam" id="NF045503">
    <property type="entry name" value="repair_heli_XPB"/>
    <property type="match status" value="1"/>
</dbReference>
<dbReference type="Proteomes" id="UP000249169">
    <property type="component" value="Unassembled WGS sequence"/>
</dbReference>
<dbReference type="CDD" id="cd18029">
    <property type="entry name" value="DEXHc_XPB"/>
    <property type="match status" value="1"/>
</dbReference>
<comment type="similarity">
    <text evidence="1">Belongs to the helicase family. RAD25/XPB subfamily.</text>
</comment>
<dbReference type="OrthoDB" id="5194627at2"/>
<evidence type="ECO:0000256" key="4">
    <source>
        <dbReference type="ARBA" id="ARBA00022806"/>
    </source>
</evidence>
<proteinExistence type="inferred from homology"/>
<gene>
    <name evidence="12" type="ORF">DL240_01665</name>
</gene>
<keyword evidence="4 12" id="KW-0347">Helicase</keyword>
<dbReference type="SMART" id="SM00487">
    <property type="entry name" value="DEXDc"/>
    <property type="match status" value="1"/>
</dbReference>
<dbReference type="InterPro" id="IPR006935">
    <property type="entry name" value="Helicase/UvrB_N"/>
</dbReference>
<dbReference type="PRINTS" id="PR00851">
    <property type="entry name" value="XRODRMPGMNTB"/>
</dbReference>
<evidence type="ECO:0000256" key="7">
    <source>
        <dbReference type="ARBA" id="ARBA00034617"/>
    </source>
</evidence>
<evidence type="ECO:0000313" key="12">
    <source>
        <dbReference type="EMBL" id="RAL24943.1"/>
    </source>
</evidence>
<sequence length="561" mass="63049">MSYDPNNPLIVQSDRTVLLETANEKFEAARDALSIFAELVKSPEHIHTYRVSPLSLWNAAALGYEPEHIKGKLAEYSKYPLPSNLLADIDDFMSRYGRLKLVGEDDELFLESEDDALLEEISRQRTVKPYLLGRVSPTRFRVVKDQRGVIKHALIRVGYPVEDLAGYVEGEPLEVALRETTVGGKAFGLRDYQREAVGAFWAGGTVKGGSGAIVLPCGAGKTIVALGAMAAVQAQTLILTTNITALRQWRDEIIDKTDIDPELVGEYSGEVKEIKPITITTYQLLTYRRNKNSDFVHFEVFNQANWGLIVYDEVHLLPAPVFRAVANLQSRRRLGLTATLVREDGKEEEVFSLIGPKKYDVPWRVLEKKGFIATAECAEVRVEFEDDDLRMAYALAEQRQKYKIAATNPAKLKVLDTLLEKHRGEQTLIIGQYLDQLDQISERLDAPIITGRTPQPQREVLYEQFRKGEVPVLVVSKVANFAVDLPDASVAIQVSGTFGSRQEEAQRLGRVLRPKEGNNEAHFYSVVTRDTTEQEYANKRQLFLTEQGYRYTIETVGSAPE</sequence>
<dbReference type="GO" id="GO:0043138">
    <property type="term" value="F:3'-5' DNA helicase activity"/>
    <property type="evidence" value="ECO:0007669"/>
    <property type="project" value="UniProtKB-EC"/>
</dbReference>
<comment type="caution">
    <text evidence="12">The sequence shown here is derived from an EMBL/GenBank/DDBJ whole genome shotgun (WGS) entry which is preliminary data.</text>
</comment>
<dbReference type="InterPro" id="IPR032830">
    <property type="entry name" value="XPB/Ssl2_N"/>
</dbReference>
<keyword evidence="3" id="KW-0378">Hydrolase</keyword>
<dbReference type="InterPro" id="IPR027417">
    <property type="entry name" value="P-loop_NTPase"/>
</dbReference>
<dbReference type="GO" id="GO:0016787">
    <property type="term" value="F:hydrolase activity"/>
    <property type="evidence" value="ECO:0007669"/>
    <property type="project" value="UniProtKB-KW"/>
</dbReference>
<dbReference type="GO" id="GO:0005524">
    <property type="term" value="F:ATP binding"/>
    <property type="evidence" value="ECO:0007669"/>
    <property type="project" value="UniProtKB-KW"/>
</dbReference>
<dbReference type="Gene3D" id="3.40.50.300">
    <property type="entry name" value="P-loop containing nucleotide triphosphate hydrolases"/>
    <property type="match status" value="2"/>
</dbReference>
<evidence type="ECO:0000256" key="2">
    <source>
        <dbReference type="ARBA" id="ARBA00022741"/>
    </source>
</evidence>
<name>A0A328CDV5_9DELT</name>
<dbReference type="AlphaFoldDB" id="A0A328CDV5"/>
<dbReference type="InterPro" id="IPR050615">
    <property type="entry name" value="ATP-dep_DNA_Helicase"/>
</dbReference>
<evidence type="ECO:0000259" key="10">
    <source>
        <dbReference type="PROSITE" id="PS51192"/>
    </source>
</evidence>
<dbReference type="SUPFAM" id="SSF52540">
    <property type="entry name" value="P-loop containing nucleoside triphosphate hydrolases"/>
    <property type="match status" value="1"/>
</dbReference>
<keyword evidence="5" id="KW-0067">ATP-binding</keyword>
<dbReference type="EC" id="5.6.2.4" evidence="8"/>
<dbReference type="Pfam" id="PF16203">
    <property type="entry name" value="ERCC3_RAD25_C"/>
    <property type="match status" value="1"/>
</dbReference>
<protein>
    <recommendedName>
        <fullName evidence="8">DNA 3'-5' helicase</fullName>
        <ecNumber evidence="8">5.6.2.4</ecNumber>
    </recommendedName>
</protein>
<dbReference type="PANTHER" id="PTHR11274:SF0">
    <property type="entry name" value="GENERAL TRANSCRIPTION AND DNA REPAIR FACTOR IIH HELICASE SUBUNIT XPB"/>
    <property type="match status" value="1"/>
</dbReference>
<evidence type="ECO:0000256" key="3">
    <source>
        <dbReference type="ARBA" id="ARBA00022801"/>
    </source>
</evidence>
<dbReference type="InterPro" id="IPR032438">
    <property type="entry name" value="ERCC3_RAD25_C"/>
</dbReference>
<dbReference type="InterPro" id="IPR001650">
    <property type="entry name" value="Helicase_C-like"/>
</dbReference>
<evidence type="ECO:0000313" key="13">
    <source>
        <dbReference type="Proteomes" id="UP000249169"/>
    </source>
</evidence>
<dbReference type="GO" id="GO:0003677">
    <property type="term" value="F:DNA binding"/>
    <property type="evidence" value="ECO:0007669"/>
    <property type="project" value="InterPro"/>
</dbReference>
<evidence type="ECO:0000256" key="1">
    <source>
        <dbReference type="ARBA" id="ARBA00006637"/>
    </source>
</evidence>